<dbReference type="InterPro" id="IPR016286">
    <property type="entry name" value="FUC_metazoa-typ"/>
</dbReference>
<keyword evidence="9" id="KW-1185">Reference proteome</keyword>
<evidence type="ECO:0000256" key="6">
    <source>
        <dbReference type="ARBA" id="ARBA00023295"/>
    </source>
</evidence>
<evidence type="ECO:0000256" key="4">
    <source>
        <dbReference type="ARBA" id="ARBA00022729"/>
    </source>
</evidence>
<evidence type="ECO:0000256" key="1">
    <source>
        <dbReference type="ARBA" id="ARBA00004071"/>
    </source>
</evidence>
<evidence type="ECO:0000313" key="8">
    <source>
        <dbReference type="EMBL" id="MFD1181121.1"/>
    </source>
</evidence>
<evidence type="ECO:0000256" key="2">
    <source>
        <dbReference type="ARBA" id="ARBA00007951"/>
    </source>
</evidence>
<comment type="similarity">
    <text evidence="2">Belongs to the glycosyl hydrolase 29 family.</text>
</comment>
<organism evidence="8 9">
    <name type="scientific">Paenibacillus timonensis</name>
    <dbReference type="NCBI Taxonomy" id="225915"/>
    <lineage>
        <taxon>Bacteria</taxon>
        <taxon>Bacillati</taxon>
        <taxon>Bacillota</taxon>
        <taxon>Bacilli</taxon>
        <taxon>Bacillales</taxon>
        <taxon>Paenibacillaceae</taxon>
        <taxon>Paenibacillus</taxon>
    </lineage>
</organism>
<feature type="domain" description="Glycoside hydrolase family 29 N-terminal" evidence="7">
    <location>
        <begin position="2"/>
        <end position="313"/>
    </location>
</feature>
<comment type="caution">
    <text evidence="8">The sequence shown here is derived from an EMBL/GenBank/DDBJ whole genome shotgun (WGS) entry which is preliminary data.</text>
</comment>
<evidence type="ECO:0000259" key="7">
    <source>
        <dbReference type="Pfam" id="PF01120"/>
    </source>
</evidence>
<dbReference type="Pfam" id="PF01120">
    <property type="entry name" value="Alpha_L_fucos"/>
    <property type="match status" value="1"/>
</dbReference>
<evidence type="ECO:0000256" key="3">
    <source>
        <dbReference type="ARBA" id="ARBA00012662"/>
    </source>
</evidence>
<dbReference type="InterPro" id="IPR017853">
    <property type="entry name" value="GH"/>
</dbReference>
<dbReference type="PANTHER" id="PTHR10030">
    <property type="entry name" value="ALPHA-L-FUCOSIDASE"/>
    <property type="match status" value="1"/>
</dbReference>
<dbReference type="EMBL" id="JBHTKZ010000009">
    <property type="protein sequence ID" value="MFD1181121.1"/>
    <property type="molecule type" value="Genomic_DNA"/>
</dbReference>
<keyword evidence="5" id="KW-0378">Hydrolase</keyword>
<dbReference type="InterPro" id="IPR000933">
    <property type="entry name" value="Glyco_hydro_29"/>
</dbReference>
<dbReference type="PANTHER" id="PTHR10030:SF37">
    <property type="entry name" value="ALPHA-L-FUCOSIDASE-RELATED"/>
    <property type="match status" value="1"/>
</dbReference>
<dbReference type="SMART" id="SM00812">
    <property type="entry name" value="Alpha_L_fucos"/>
    <property type="match status" value="1"/>
</dbReference>
<gene>
    <name evidence="8" type="ORF">ACFQ2Z_07110</name>
</gene>
<dbReference type="PIRSF" id="PIRSF001092">
    <property type="entry name" value="Alpha-L-fucosidase"/>
    <property type="match status" value="1"/>
</dbReference>
<accession>A0ABW3SAY4</accession>
<name>A0ABW3SAY4_9BACL</name>
<proteinExistence type="inferred from homology"/>
<protein>
    <recommendedName>
        <fullName evidence="3">alpha-L-fucosidase</fullName>
        <ecNumber evidence="3">3.2.1.51</ecNumber>
    </recommendedName>
</protein>
<dbReference type="EC" id="3.2.1.51" evidence="3"/>
<dbReference type="Gene3D" id="3.20.20.80">
    <property type="entry name" value="Glycosidases"/>
    <property type="match status" value="1"/>
</dbReference>
<evidence type="ECO:0000256" key="5">
    <source>
        <dbReference type="ARBA" id="ARBA00022801"/>
    </source>
</evidence>
<dbReference type="RefSeq" id="WP_240268519.1">
    <property type="nucleotide sequence ID" value="NZ_JAKSXN010000013.1"/>
</dbReference>
<dbReference type="InterPro" id="IPR057739">
    <property type="entry name" value="Glyco_hydro_29_N"/>
</dbReference>
<keyword evidence="6" id="KW-0326">Glycosidase</keyword>
<reference evidence="9" key="1">
    <citation type="journal article" date="2019" name="Int. J. Syst. Evol. Microbiol.">
        <title>The Global Catalogue of Microorganisms (GCM) 10K type strain sequencing project: providing services to taxonomists for standard genome sequencing and annotation.</title>
        <authorList>
            <consortium name="The Broad Institute Genomics Platform"/>
            <consortium name="The Broad Institute Genome Sequencing Center for Infectious Disease"/>
            <person name="Wu L."/>
            <person name="Ma J."/>
        </authorList>
    </citation>
    <scope>NUCLEOTIDE SEQUENCE [LARGE SCALE GENOMIC DNA]</scope>
    <source>
        <strain evidence="9">CCUG 48216</strain>
    </source>
</reference>
<dbReference type="Proteomes" id="UP001597211">
    <property type="component" value="Unassembled WGS sequence"/>
</dbReference>
<evidence type="ECO:0000313" key="9">
    <source>
        <dbReference type="Proteomes" id="UP001597211"/>
    </source>
</evidence>
<dbReference type="SUPFAM" id="SSF51445">
    <property type="entry name" value="(Trans)glycosidases"/>
    <property type="match status" value="1"/>
</dbReference>
<comment type="function">
    <text evidence="1">Alpha-L-fucosidase is responsible for hydrolyzing the alpha-1,6-linked fucose joined to the reducing-end N-acetylglucosamine of the carbohydrate moieties of glycoproteins.</text>
</comment>
<keyword evidence="4" id="KW-0732">Signal</keyword>
<dbReference type="PRINTS" id="PR00741">
    <property type="entry name" value="GLHYDRLASE29"/>
</dbReference>
<sequence length="428" mass="49062">MQPWFEDAKLGIFIHYGIYAVDGVSESWSFHNGVISYEDYMKQLDGFTASRFDADSWAELIEKSGAKYAVLTTKHHDGVALFDTKYSDLSVVKRTPARRDIVKEYAEAISKRGIRLGLYYSLIDWSHPDYPSVYPGGIVPEDLSRVNRFSDPLDGEQDEEKWQNFLQFNRHQLSEILTRYGTVDLLWFDGDWERSAEQWGLPEFKEFLRSFNPNILINSRLAGHGDYKTPEQGLPITRPEGPWEFCTTINTSWGYQPKDQKYKTLKQIIRMFCDCISMGGNMLLNIGPREDGTIDPRQADILLGLGDWIRTHEEAVYGTVEGLMTRYWLGGSTLTKDRKTLYLFVYDDPKESVCLKGLCNPIREITVLHSGKELKYEIHGGVPWFNIPGTTWIDLTSEDCHEQVTVLKLEFAEQVEMYGGTGAVVTHN</sequence>